<dbReference type="InterPro" id="IPR036104">
    <property type="entry name" value="BFN_sf"/>
</dbReference>
<dbReference type="RefSeq" id="WP_207153801.1">
    <property type="nucleotide sequence ID" value="NZ_AP024484.1"/>
</dbReference>
<evidence type="ECO:0000313" key="3">
    <source>
        <dbReference type="Proteomes" id="UP001319045"/>
    </source>
</evidence>
<sequence length="180" mass="20621">MFNVKLKFNSVSEIVGNTDIGLLVLTDEEEKRQLTITCDKFMIHEFSIRTIKSDITKDRLPEAIGQVLKVGCMNIEVRIYDIIDGEYQATIFDKIAQVSTNIRVSDSILLATTCDIPIYIDDELMKAQSVKYVKGQNRMSLPVNALTDEMLKTSLDNAIKEENYEMAQYLSEEIKRRKQN</sequence>
<gene>
    <name evidence="2" type="ORF">prwr041_21230</name>
</gene>
<dbReference type="Gene3D" id="3.10.690.10">
    <property type="entry name" value="Bifunctional nuclease domain"/>
    <property type="match status" value="1"/>
</dbReference>
<accession>A0ABN6EJX3</accession>
<dbReference type="InterPro" id="IPR003729">
    <property type="entry name" value="Bi_nuclease_dom"/>
</dbReference>
<protein>
    <recommendedName>
        <fullName evidence="1">BFN domain-containing protein</fullName>
    </recommendedName>
</protein>
<evidence type="ECO:0000313" key="2">
    <source>
        <dbReference type="EMBL" id="BCS86230.1"/>
    </source>
</evidence>
<keyword evidence="3" id="KW-1185">Reference proteome</keyword>
<feature type="domain" description="BFN" evidence="1">
    <location>
        <begin position="3"/>
        <end position="132"/>
    </location>
</feature>
<reference evidence="2 3" key="1">
    <citation type="journal article" date="2022" name="Int. J. Syst. Evol. Microbiol.">
        <title>Prevotella herbatica sp. nov., a plant polysaccharide-decomposing anaerobic bacterium isolated from a methanogenic reactor.</title>
        <authorList>
            <person name="Uek A."/>
            <person name="Tonouchi A."/>
            <person name="Kaku N."/>
            <person name="Ueki K."/>
        </authorList>
    </citation>
    <scope>NUCLEOTIDE SEQUENCE [LARGE SCALE GENOMIC DNA]</scope>
    <source>
        <strain evidence="2 3">WR041</strain>
    </source>
</reference>
<organism evidence="2 3">
    <name type="scientific">Prevotella herbatica</name>
    <dbReference type="NCBI Taxonomy" id="2801997"/>
    <lineage>
        <taxon>Bacteria</taxon>
        <taxon>Pseudomonadati</taxon>
        <taxon>Bacteroidota</taxon>
        <taxon>Bacteroidia</taxon>
        <taxon>Bacteroidales</taxon>
        <taxon>Prevotellaceae</taxon>
        <taxon>Prevotella</taxon>
    </lineage>
</organism>
<evidence type="ECO:0000259" key="1">
    <source>
        <dbReference type="PROSITE" id="PS51658"/>
    </source>
</evidence>
<dbReference type="SUPFAM" id="SSF103256">
    <property type="entry name" value="Hypothetical protein TM0160"/>
    <property type="match status" value="1"/>
</dbReference>
<dbReference type="Proteomes" id="UP001319045">
    <property type="component" value="Chromosome"/>
</dbReference>
<dbReference type="Pfam" id="PF02577">
    <property type="entry name" value="BFN_dom"/>
    <property type="match status" value="1"/>
</dbReference>
<name>A0ABN6EJX3_9BACT</name>
<proteinExistence type="predicted"/>
<dbReference type="EMBL" id="AP024484">
    <property type="protein sequence ID" value="BCS86230.1"/>
    <property type="molecule type" value="Genomic_DNA"/>
</dbReference>
<dbReference type="PROSITE" id="PS51658">
    <property type="entry name" value="BFN"/>
    <property type="match status" value="1"/>
</dbReference>